<reference evidence="11 12" key="1">
    <citation type="submission" date="2018-10" db="EMBL/GenBank/DDBJ databases">
        <title>A high-quality apple genome assembly.</title>
        <authorList>
            <person name="Hu J."/>
        </authorList>
    </citation>
    <scope>NUCLEOTIDE SEQUENCE [LARGE SCALE GENOMIC DNA]</scope>
    <source>
        <strain evidence="12">cv. HFTH1</strain>
        <tissue evidence="11">Young leaf</tissue>
    </source>
</reference>
<feature type="transmembrane region" description="Helical" evidence="9">
    <location>
        <begin position="549"/>
        <end position="575"/>
    </location>
</feature>
<feature type="transmembrane region" description="Helical" evidence="9">
    <location>
        <begin position="616"/>
        <end position="641"/>
    </location>
</feature>
<evidence type="ECO:0000313" key="11">
    <source>
        <dbReference type="EMBL" id="RXH82286.1"/>
    </source>
</evidence>
<feature type="repeat" description="ANK" evidence="7">
    <location>
        <begin position="396"/>
        <end position="416"/>
    </location>
</feature>
<dbReference type="AlphaFoldDB" id="A0A498IFZ4"/>
<dbReference type="Gene3D" id="1.25.40.20">
    <property type="entry name" value="Ankyrin repeat-containing domain"/>
    <property type="match status" value="2"/>
</dbReference>
<evidence type="ECO:0000256" key="4">
    <source>
        <dbReference type="ARBA" id="ARBA00022989"/>
    </source>
</evidence>
<evidence type="ECO:0000313" key="12">
    <source>
        <dbReference type="Proteomes" id="UP000290289"/>
    </source>
</evidence>
<keyword evidence="2 9" id="KW-0812">Transmembrane</keyword>
<feature type="region of interest" description="Disordered" evidence="8">
    <location>
        <begin position="1"/>
        <end position="27"/>
    </location>
</feature>
<feature type="domain" description="PGG" evidence="10">
    <location>
        <begin position="506"/>
        <end position="609"/>
    </location>
</feature>
<proteinExistence type="predicted"/>
<organism evidence="11 12">
    <name type="scientific">Malus domestica</name>
    <name type="common">Apple</name>
    <name type="synonym">Pyrus malus</name>
    <dbReference type="NCBI Taxonomy" id="3750"/>
    <lineage>
        <taxon>Eukaryota</taxon>
        <taxon>Viridiplantae</taxon>
        <taxon>Streptophyta</taxon>
        <taxon>Embryophyta</taxon>
        <taxon>Tracheophyta</taxon>
        <taxon>Spermatophyta</taxon>
        <taxon>Magnoliopsida</taxon>
        <taxon>eudicotyledons</taxon>
        <taxon>Gunneridae</taxon>
        <taxon>Pentapetalae</taxon>
        <taxon>rosids</taxon>
        <taxon>fabids</taxon>
        <taxon>Rosales</taxon>
        <taxon>Rosaceae</taxon>
        <taxon>Amygdaloideae</taxon>
        <taxon>Maleae</taxon>
        <taxon>Malus</taxon>
    </lineage>
</organism>
<evidence type="ECO:0000256" key="6">
    <source>
        <dbReference type="ARBA" id="ARBA00023136"/>
    </source>
</evidence>
<dbReference type="Pfam" id="PF12796">
    <property type="entry name" value="Ank_2"/>
    <property type="match status" value="2"/>
</dbReference>
<evidence type="ECO:0000256" key="7">
    <source>
        <dbReference type="PROSITE-ProRule" id="PRU00023"/>
    </source>
</evidence>
<dbReference type="Pfam" id="PF00023">
    <property type="entry name" value="Ank"/>
    <property type="match status" value="1"/>
</dbReference>
<keyword evidence="3" id="KW-0677">Repeat</keyword>
<dbReference type="GO" id="GO:0005886">
    <property type="term" value="C:plasma membrane"/>
    <property type="evidence" value="ECO:0007669"/>
    <property type="project" value="TreeGrafter"/>
</dbReference>
<evidence type="ECO:0000256" key="8">
    <source>
        <dbReference type="SAM" id="MobiDB-lite"/>
    </source>
</evidence>
<feature type="transmembrane region" description="Helical" evidence="9">
    <location>
        <begin position="511"/>
        <end position="529"/>
    </location>
</feature>
<dbReference type="PROSITE" id="PS50297">
    <property type="entry name" value="ANK_REP_REGION"/>
    <property type="match status" value="4"/>
</dbReference>
<name>A0A498IFZ4_MALDO</name>
<feature type="repeat" description="ANK" evidence="7">
    <location>
        <begin position="326"/>
        <end position="349"/>
    </location>
</feature>
<dbReference type="PANTHER" id="PTHR24186:SF46">
    <property type="entry name" value="PROTEIN ACCELERATED CELL DEATH 6-LIKE"/>
    <property type="match status" value="1"/>
</dbReference>
<evidence type="ECO:0000256" key="9">
    <source>
        <dbReference type="SAM" id="Phobius"/>
    </source>
</evidence>
<feature type="repeat" description="ANK" evidence="7">
    <location>
        <begin position="120"/>
        <end position="142"/>
    </location>
</feature>
<dbReference type="InterPro" id="IPR036770">
    <property type="entry name" value="Ankyrin_rpt-contain_sf"/>
</dbReference>
<evidence type="ECO:0000259" key="10">
    <source>
        <dbReference type="Pfam" id="PF13962"/>
    </source>
</evidence>
<evidence type="ECO:0000256" key="1">
    <source>
        <dbReference type="ARBA" id="ARBA00004141"/>
    </source>
</evidence>
<dbReference type="EMBL" id="RDQH01000338">
    <property type="protein sequence ID" value="RXH82286.1"/>
    <property type="molecule type" value="Genomic_DNA"/>
</dbReference>
<keyword evidence="6 9" id="KW-0472">Membrane</keyword>
<keyword evidence="5 7" id="KW-0040">ANK repeat</keyword>
<feature type="transmembrane region" description="Helical" evidence="9">
    <location>
        <begin position="587"/>
        <end position="610"/>
    </location>
</feature>
<accession>A0A498IFZ4</accession>
<evidence type="ECO:0000256" key="3">
    <source>
        <dbReference type="ARBA" id="ARBA00022737"/>
    </source>
</evidence>
<dbReference type="PROSITE" id="PS50088">
    <property type="entry name" value="ANK_REPEAT"/>
    <property type="match status" value="4"/>
</dbReference>
<comment type="subcellular location">
    <subcellularLocation>
        <location evidence="1">Membrane</location>
        <topology evidence="1">Multi-pass membrane protein</topology>
    </subcellularLocation>
</comment>
<keyword evidence="4 9" id="KW-1133">Transmembrane helix</keyword>
<dbReference type="SMART" id="SM00248">
    <property type="entry name" value="ANK"/>
    <property type="match status" value="8"/>
</dbReference>
<dbReference type="Proteomes" id="UP000290289">
    <property type="component" value="Chromosome 12"/>
</dbReference>
<protein>
    <recommendedName>
        <fullName evidence="10">PGG domain-containing protein</fullName>
    </recommendedName>
</protein>
<feature type="compositionally biased region" description="Basic and acidic residues" evidence="8">
    <location>
        <begin position="8"/>
        <end position="27"/>
    </location>
</feature>
<evidence type="ECO:0000256" key="2">
    <source>
        <dbReference type="ARBA" id="ARBA00022692"/>
    </source>
</evidence>
<dbReference type="STRING" id="3750.A0A498IFZ4"/>
<feature type="repeat" description="ANK" evidence="7">
    <location>
        <begin position="158"/>
        <end position="181"/>
    </location>
</feature>
<evidence type="ECO:0000256" key="5">
    <source>
        <dbReference type="ARBA" id="ARBA00023043"/>
    </source>
</evidence>
<gene>
    <name evidence="11" type="ORF">DVH24_036627</name>
</gene>
<keyword evidence="12" id="KW-1185">Reference proteome</keyword>
<dbReference type="PANTHER" id="PTHR24186">
    <property type="entry name" value="PROTEIN PHOSPHATASE 1 REGULATORY SUBUNIT"/>
    <property type="match status" value="1"/>
</dbReference>
<dbReference type="InterPro" id="IPR026961">
    <property type="entry name" value="PGG_dom"/>
</dbReference>
<dbReference type="Pfam" id="PF13962">
    <property type="entry name" value="PGG"/>
    <property type="match status" value="1"/>
</dbReference>
<dbReference type="SUPFAM" id="SSF48403">
    <property type="entry name" value="Ankyrin repeat"/>
    <property type="match status" value="2"/>
</dbReference>
<sequence>MAASSSRQDIETLAKMEEGAAHDHEHGVEDIEMVNTAEQWNWEEEEEENIDKCRDREIREHATTVNDPNRTRPKLRSEMFEQRSTLGNYFIHLASSVGDLGSVKLITELHPSQVLKQNNEGNLPLHLAATAGRLSTVSFLVEISQTNNYNLLVEKNTRGNTALHVAMENRQKEVAKFLINNDESRFSPNIYGKTPLSMAAEAGNVELFEHMIFGRPSRLPLDNFPEERWEGNSVLRAAILGRNRGMSVLSVEIASLFPFLHTTIRKILVEIINIVLLCISSSLVGATDEEGITPLTLGAYIDDFETVSTVLATVGGSAAANKEDKNGFTPIHLASRKGHITIVELLLKHCPPPRNLLDKNNWNILHTAVWHRRDNMVKYFLGKFEFQELINQKDKFGNTPLHLAVRQGYPKTVSILASSKRVNFSVRNNEGHSAMDIARMSLMGEKTLFLRRPLTVMALTLASASRSPEKSISSKVKPTEANYFNVTEQRGAFLSVVPEDASSHIQTVNNLLLVSTLVATVTFTAGFTMPGGYMSSGNNEGKSTLVTDWLFQTFLICNTIAMYSSITVAIGLLWAQTGDMSYACSKVGPPILGLALSMMLVAFMAGVALVTSNLTWLAIFVVITGSIFLVIVLLLLVSLIIPISTKHRITCFVLRCVFHMLLNIPKYDDVDD</sequence>
<comment type="caution">
    <text evidence="11">The sequence shown here is derived from an EMBL/GenBank/DDBJ whole genome shotgun (WGS) entry which is preliminary data.</text>
</comment>
<dbReference type="InterPro" id="IPR002110">
    <property type="entry name" value="Ankyrin_rpt"/>
</dbReference>